<evidence type="ECO:0000313" key="3">
    <source>
        <dbReference type="Proteomes" id="UP000078492"/>
    </source>
</evidence>
<dbReference type="Proteomes" id="UP000078492">
    <property type="component" value="Unassembled WGS sequence"/>
</dbReference>
<reference evidence="2 3" key="1">
    <citation type="submission" date="2015-09" db="EMBL/GenBank/DDBJ databases">
        <title>Trachymyrmex cornetzi WGS genome.</title>
        <authorList>
            <person name="Nygaard S."/>
            <person name="Hu H."/>
            <person name="Boomsma J."/>
            <person name="Zhang G."/>
        </authorList>
    </citation>
    <scope>NUCLEOTIDE SEQUENCE [LARGE SCALE GENOMIC DNA]</scope>
    <source>
        <strain evidence="2">Tcor2-1</strain>
        <tissue evidence="2">Whole body</tissue>
    </source>
</reference>
<feature type="signal peptide" evidence="1">
    <location>
        <begin position="1"/>
        <end position="22"/>
    </location>
</feature>
<dbReference type="EMBL" id="KQ981153">
    <property type="protein sequence ID" value="KYN08856.1"/>
    <property type="molecule type" value="Genomic_DNA"/>
</dbReference>
<organism evidence="2 3">
    <name type="scientific">Trachymyrmex cornetzi</name>
    <dbReference type="NCBI Taxonomy" id="471704"/>
    <lineage>
        <taxon>Eukaryota</taxon>
        <taxon>Metazoa</taxon>
        <taxon>Ecdysozoa</taxon>
        <taxon>Arthropoda</taxon>
        <taxon>Hexapoda</taxon>
        <taxon>Insecta</taxon>
        <taxon>Pterygota</taxon>
        <taxon>Neoptera</taxon>
        <taxon>Endopterygota</taxon>
        <taxon>Hymenoptera</taxon>
        <taxon>Apocrita</taxon>
        <taxon>Aculeata</taxon>
        <taxon>Formicoidea</taxon>
        <taxon>Formicidae</taxon>
        <taxon>Myrmicinae</taxon>
        <taxon>Trachymyrmex</taxon>
    </lineage>
</organism>
<protein>
    <submittedName>
        <fullName evidence="2">Uncharacterized protein</fullName>
    </submittedName>
</protein>
<keyword evidence="1" id="KW-0732">Signal</keyword>
<sequence>KKTEVLKTRMCFLLIFQNLVCCASDVLEGGRGVVRVAVTVSELLRFHQTRSPLQTSSSMPNHVPA</sequence>
<name>A0A195D7K3_9HYME</name>
<accession>A0A195D7K3</accession>
<feature type="non-terminal residue" evidence="2">
    <location>
        <position position="1"/>
    </location>
</feature>
<evidence type="ECO:0000313" key="2">
    <source>
        <dbReference type="EMBL" id="KYN08856.1"/>
    </source>
</evidence>
<gene>
    <name evidence="2" type="ORF">ALC57_18821</name>
</gene>
<evidence type="ECO:0000256" key="1">
    <source>
        <dbReference type="SAM" id="SignalP"/>
    </source>
</evidence>
<dbReference type="STRING" id="471704.A0A195D7K3"/>
<keyword evidence="3" id="KW-1185">Reference proteome</keyword>
<proteinExistence type="predicted"/>
<feature type="chain" id="PRO_5008270326" evidence="1">
    <location>
        <begin position="23"/>
        <end position="65"/>
    </location>
</feature>
<dbReference type="AlphaFoldDB" id="A0A195D7K3"/>